<dbReference type="RefSeq" id="WP_110375033.1">
    <property type="nucleotide sequence ID" value="NZ_JAHBRY010000001.1"/>
</dbReference>
<evidence type="ECO:0000256" key="1">
    <source>
        <dbReference type="SAM" id="MobiDB-lite"/>
    </source>
</evidence>
<name>A0A2V3U810_9HYPH</name>
<feature type="region of interest" description="Disordered" evidence="1">
    <location>
        <begin position="206"/>
        <end position="242"/>
    </location>
</feature>
<dbReference type="NCBIfam" id="NF006622">
    <property type="entry name" value="PRK09190.1"/>
    <property type="match status" value="1"/>
</dbReference>
<proteinExistence type="predicted"/>
<dbReference type="InterPro" id="IPR037465">
    <property type="entry name" value="YlxR"/>
</dbReference>
<keyword evidence="4" id="KW-1185">Reference proteome</keyword>
<dbReference type="SUPFAM" id="SSF55315">
    <property type="entry name" value="L30e-like"/>
    <property type="match status" value="1"/>
</dbReference>
<accession>A0A2V3U810</accession>
<evidence type="ECO:0000313" key="3">
    <source>
        <dbReference type="EMBL" id="PXW58989.1"/>
    </source>
</evidence>
<organism evidence="3 4">
    <name type="scientific">Chelatococcus asaccharovorans</name>
    <dbReference type="NCBI Taxonomy" id="28210"/>
    <lineage>
        <taxon>Bacteria</taxon>
        <taxon>Pseudomonadati</taxon>
        <taxon>Pseudomonadota</taxon>
        <taxon>Alphaproteobacteria</taxon>
        <taxon>Hyphomicrobiales</taxon>
        <taxon>Chelatococcaceae</taxon>
        <taxon>Chelatococcus</taxon>
    </lineage>
</organism>
<reference evidence="3 4" key="1">
    <citation type="submission" date="2018-05" db="EMBL/GenBank/DDBJ databases">
        <title>Genomic Encyclopedia of Type Strains, Phase IV (KMG-IV): sequencing the most valuable type-strain genomes for metagenomic binning, comparative biology and taxonomic classification.</title>
        <authorList>
            <person name="Goeker M."/>
        </authorList>
    </citation>
    <scope>NUCLEOTIDE SEQUENCE [LARGE SCALE GENOMIC DNA]</scope>
    <source>
        <strain evidence="3 4">DSM 6462</strain>
    </source>
</reference>
<dbReference type="AlphaFoldDB" id="A0A2V3U810"/>
<comment type="caution">
    <text evidence="3">The sequence shown here is derived from an EMBL/GenBank/DDBJ whole genome shotgun (WGS) entry which is preliminary data.</text>
</comment>
<protein>
    <recommendedName>
        <fullName evidence="2">YlxR domain-containing protein</fullName>
    </recommendedName>
</protein>
<feature type="compositionally biased region" description="Basic and acidic residues" evidence="1">
    <location>
        <begin position="231"/>
        <end position="242"/>
    </location>
</feature>
<dbReference type="Gene3D" id="3.30.1330.30">
    <property type="match status" value="1"/>
</dbReference>
<evidence type="ECO:0000259" key="2">
    <source>
        <dbReference type="Pfam" id="PF04296"/>
    </source>
</evidence>
<dbReference type="PANTHER" id="PTHR34215:SF1">
    <property type="entry name" value="YLXR DOMAIN-CONTAINING PROTEIN"/>
    <property type="match status" value="1"/>
</dbReference>
<dbReference type="SUPFAM" id="SSF64376">
    <property type="entry name" value="YlxR-like"/>
    <property type="match status" value="1"/>
</dbReference>
<gene>
    <name evidence="3" type="ORF">C7450_105338</name>
</gene>
<dbReference type="OrthoDB" id="9799836at2"/>
<feature type="domain" description="YlxR" evidence="2">
    <location>
        <begin position="16"/>
        <end position="90"/>
    </location>
</feature>
<dbReference type="Pfam" id="PF04296">
    <property type="entry name" value="YlxR"/>
    <property type="match status" value="1"/>
</dbReference>
<dbReference type="InterPro" id="IPR029064">
    <property type="entry name" value="Ribosomal_eL30-like_sf"/>
</dbReference>
<dbReference type="EMBL" id="QJJK01000005">
    <property type="protein sequence ID" value="PXW58989.1"/>
    <property type="molecule type" value="Genomic_DNA"/>
</dbReference>
<dbReference type="InterPro" id="IPR035931">
    <property type="entry name" value="YlxR-like_sf"/>
</dbReference>
<dbReference type="CDD" id="cd00279">
    <property type="entry name" value="YlxR"/>
    <property type="match status" value="1"/>
</dbReference>
<sequence>MSGGREATVDLRREERLCAVTREVKDPDELIRFVAGPDGTMVPDLRRRLPGRGVWVTGTAAAVRQAVKRRAFGRSLKRDVVTSPALADEVAALMRRDALQALALANKAGAVVTGFGKVEEAAEKGTIVALLHASEAAPDGRRKLAQALRRGFQETAAAVAVVDVFAEGDLDLALGRAHVIHAALIAGPGSDGFMARWRKLARYVADDEPRAGPSDGTIDELGTGPRGPVMDGREGAGFERNE</sequence>
<dbReference type="Proteomes" id="UP000248021">
    <property type="component" value="Unassembled WGS sequence"/>
</dbReference>
<dbReference type="PANTHER" id="PTHR34215">
    <property type="entry name" value="BLL0784 PROTEIN"/>
    <property type="match status" value="1"/>
</dbReference>
<evidence type="ECO:0000313" key="4">
    <source>
        <dbReference type="Proteomes" id="UP000248021"/>
    </source>
</evidence>
<dbReference type="InterPro" id="IPR007393">
    <property type="entry name" value="YlxR_dom"/>
</dbReference>
<dbReference type="Gene3D" id="3.30.1230.10">
    <property type="entry name" value="YlxR-like"/>
    <property type="match status" value="1"/>
</dbReference>